<proteinExistence type="predicted"/>
<dbReference type="Proteomes" id="UP000317909">
    <property type="component" value="Chromosome"/>
</dbReference>
<dbReference type="AlphaFoldDB" id="A0A517U523"/>
<name>A0A517U523_9BACT</name>
<sequence>MVLHAPFSKGENMSRATIGRMTRGEYHASIDPINVGAAEAATLMRISKRTLATETAAGRIPSFKIRGRRLYNVEALKRYSAEQSSASDQ</sequence>
<protein>
    <recommendedName>
        <fullName evidence="1">Helix-turn-helix domain-containing protein</fullName>
    </recommendedName>
</protein>
<accession>A0A517U523</accession>
<keyword evidence="3" id="KW-1185">Reference proteome</keyword>
<organism evidence="2 3">
    <name type="scientific">Lacipirellula limnantheis</name>
    <dbReference type="NCBI Taxonomy" id="2528024"/>
    <lineage>
        <taxon>Bacteria</taxon>
        <taxon>Pseudomonadati</taxon>
        <taxon>Planctomycetota</taxon>
        <taxon>Planctomycetia</taxon>
        <taxon>Pirellulales</taxon>
        <taxon>Lacipirellulaceae</taxon>
        <taxon>Lacipirellula</taxon>
    </lineage>
</organism>
<reference evidence="2 3" key="1">
    <citation type="submission" date="2019-02" db="EMBL/GenBank/DDBJ databases">
        <title>Deep-cultivation of Planctomycetes and their phenomic and genomic characterization uncovers novel biology.</title>
        <authorList>
            <person name="Wiegand S."/>
            <person name="Jogler M."/>
            <person name="Boedeker C."/>
            <person name="Pinto D."/>
            <person name="Vollmers J."/>
            <person name="Rivas-Marin E."/>
            <person name="Kohn T."/>
            <person name="Peeters S.H."/>
            <person name="Heuer A."/>
            <person name="Rast P."/>
            <person name="Oberbeckmann S."/>
            <person name="Bunk B."/>
            <person name="Jeske O."/>
            <person name="Meyerdierks A."/>
            <person name="Storesund J.E."/>
            <person name="Kallscheuer N."/>
            <person name="Luecker S."/>
            <person name="Lage O.M."/>
            <person name="Pohl T."/>
            <person name="Merkel B.J."/>
            <person name="Hornburger P."/>
            <person name="Mueller R.-W."/>
            <person name="Bruemmer F."/>
            <person name="Labrenz M."/>
            <person name="Spormann A.M."/>
            <person name="Op den Camp H."/>
            <person name="Overmann J."/>
            <person name="Amann R."/>
            <person name="Jetten M.S.M."/>
            <person name="Mascher T."/>
            <person name="Medema M.H."/>
            <person name="Devos D.P."/>
            <person name="Kaster A.-K."/>
            <person name="Ovreas L."/>
            <person name="Rohde M."/>
            <person name="Galperin M.Y."/>
            <person name="Jogler C."/>
        </authorList>
    </citation>
    <scope>NUCLEOTIDE SEQUENCE [LARGE SCALE GENOMIC DNA]</scope>
    <source>
        <strain evidence="2 3">I41</strain>
    </source>
</reference>
<evidence type="ECO:0000313" key="2">
    <source>
        <dbReference type="EMBL" id="QDT75748.1"/>
    </source>
</evidence>
<dbReference type="Pfam" id="PF12728">
    <property type="entry name" value="HTH_17"/>
    <property type="match status" value="1"/>
</dbReference>
<evidence type="ECO:0000259" key="1">
    <source>
        <dbReference type="Pfam" id="PF12728"/>
    </source>
</evidence>
<gene>
    <name evidence="2" type="ORF">I41_49900</name>
</gene>
<feature type="domain" description="Helix-turn-helix" evidence="1">
    <location>
        <begin position="38"/>
        <end position="83"/>
    </location>
</feature>
<evidence type="ECO:0000313" key="3">
    <source>
        <dbReference type="Proteomes" id="UP000317909"/>
    </source>
</evidence>
<dbReference type="KEGG" id="llh:I41_49900"/>
<dbReference type="InterPro" id="IPR041657">
    <property type="entry name" value="HTH_17"/>
</dbReference>
<dbReference type="EMBL" id="CP036339">
    <property type="protein sequence ID" value="QDT75748.1"/>
    <property type="molecule type" value="Genomic_DNA"/>
</dbReference>